<name>A0A6G1X615_9BACI</name>
<dbReference type="Proteomes" id="UP000480185">
    <property type="component" value="Unassembled WGS sequence"/>
</dbReference>
<accession>A0A6G1X615</accession>
<sequence length="464" mass="55235">MVNNQISIVQQKQTSTLEVGRMATYLQSKIIEALDENGKTYYLFFYKNEYLTYCKATHVHDESFLKSAFTSGITFSSHHPLTQVSLNLEKPYRKYSFQQLCKRNEQKYTHQECAVIATYFDSFIPKDELLTYIKEIFYQYQRNGQTYLGYRIIKILQSFAPEDQWVQDFGSKLAYNKYEDIYNKPSEELQKKDPVWAEQMLFLQMDQDLYYDRLCSILKKEHRMTELITIALRKFSMSPSQSVYSSLLSLCEEHFNLDQTVVILETLLTQHPSFEPLYKDIMKIYKTLNQPTKLLQLVIENNLPIPHNQLTYFESIFDQIDLESENIKVESLNKFIPKVYSSDVERQEKFIRKCVHHLLKKHDITFIEEWVGPMKANGHNLPIFHKIEQMLQIRNDPDQQQQLGELYFQFQHFDQAIECFSFEMELKENDPKPVKWLSKVYQEIGLTEESKAYQQLYKDMQKNA</sequence>
<reference evidence="2 3" key="1">
    <citation type="submission" date="2019-11" db="EMBL/GenBank/DDBJ databases">
        <authorList>
            <person name="Li J."/>
        </authorList>
    </citation>
    <scope>NUCLEOTIDE SEQUENCE [LARGE SCALE GENOMIC DNA]</scope>
    <source>
        <strain evidence="2 3">J4</strain>
    </source>
</reference>
<dbReference type="RefSeq" id="WP_153728254.1">
    <property type="nucleotide sequence ID" value="NZ_WJNH01000004.1"/>
</dbReference>
<dbReference type="PROSITE" id="PS50005">
    <property type="entry name" value="TPR"/>
    <property type="match status" value="1"/>
</dbReference>
<organism evidence="2 3">
    <name type="scientific">Salinibacillus xinjiangensis</name>
    <dbReference type="NCBI Taxonomy" id="1229268"/>
    <lineage>
        <taxon>Bacteria</taxon>
        <taxon>Bacillati</taxon>
        <taxon>Bacillota</taxon>
        <taxon>Bacilli</taxon>
        <taxon>Bacillales</taxon>
        <taxon>Bacillaceae</taxon>
        <taxon>Salinibacillus</taxon>
    </lineage>
</organism>
<dbReference type="InterPro" id="IPR019734">
    <property type="entry name" value="TPR_rpt"/>
</dbReference>
<dbReference type="OrthoDB" id="2676051at2"/>
<evidence type="ECO:0000313" key="3">
    <source>
        <dbReference type="Proteomes" id="UP000480185"/>
    </source>
</evidence>
<evidence type="ECO:0000256" key="1">
    <source>
        <dbReference type="PROSITE-ProRule" id="PRU00339"/>
    </source>
</evidence>
<feature type="repeat" description="TPR" evidence="1">
    <location>
        <begin position="397"/>
        <end position="430"/>
    </location>
</feature>
<dbReference type="Gene3D" id="1.25.40.10">
    <property type="entry name" value="Tetratricopeptide repeat domain"/>
    <property type="match status" value="1"/>
</dbReference>
<evidence type="ECO:0000313" key="2">
    <source>
        <dbReference type="EMBL" id="MRG86346.1"/>
    </source>
</evidence>
<dbReference type="SUPFAM" id="SSF48452">
    <property type="entry name" value="TPR-like"/>
    <property type="match status" value="1"/>
</dbReference>
<dbReference type="AlphaFoldDB" id="A0A6G1X615"/>
<proteinExistence type="predicted"/>
<comment type="caution">
    <text evidence="2">The sequence shown here is derived from an EMBL/GenBank/DDBJ whole genome shotgun (WGS) entry which is preliminary data.</text>
</comment>
<gene>
    <name evidence="2" type="ORF">GH754_08390</name>
</gene>
<protein>
    <submittedName>
        <fullName evidence="2">Uncharacterized protein</fullName>
    </submittedName>
</protein>
<dbReference type="EMBL" id="WJNH01000004">
    <property type="protein sequence ID" value="MRG86346.1"/>
    <property type="molecule type" value="Genomic_DNA"/>
</dbReference>
<keyword evidence="3" id="KW-1185">Reference proteome</keyword>
<keyword evidence="1" id="KW-0802">TPR repeat</keyword>
<dbReference type="InterPro" id="IPR011990">
    <property type="entry name" value="TPR-like_helical_dom_sf"/>
</dbReference>